<dbReference type="InterPro" id="IPR023827">
    <property type="entry name" value="Peptidase_S8_Asp-AS"/>
</dbReference>
<keyword evidence="5 7" id="KW-0378">Hydrolase</keyword>
<dbReference type="InterPro" id="IPR023828">
    <property type="entry name" value="Peptidase_S8_Ser-AS"/>
</dbReference>
<dbReference type="PROSITE" id="PS00138">
    <property type="entry name" value="SUBTILASE_SER"/>
    <property type="match status" value="1"/>
</dbReference>
<feature type="domain" description="Peptidase S8/S53" evidence="10">
    <location>
        <begin position="268"/>
        <end position="510"/>
    </location>
</feature>
<comment type="similarity">
    <text evidence="2 7 8">Belongs to the peptidase S8 family.</text>
</comment>
<evidence type="ECO:0000256" key="5">
    <source>
        <dbReference type="ARBA" id="ARBA00022801"/>
    </source>
</evidence>
<dbReference type="InterPro" id="IPR036852">
    <property type="entry name" value="Peptidase_S8/S53_dom_sf"/>
</dbReference>
<dbReference type="PROSITE" id="PS00137">
    <property type="entry name" value="SUBTILASE_HIS"/>
    <property type="match status" value="1"/>
</dbReference>
<dbReference type="PANTHER" id="PTHR43806:SF11">
    <property type="entry name" value="CEREVISIN-RELATED"/>
    <property type="match status" value="1"/>
</dbReference>
<keyword evidence="9" id="KW-0812">Transmembrane</keyword>
<organism evidence="11 12">
    <name type="scientific">Geobacillus icigianus</name>
    <dbReference type="NCBI Taxonomy" id="1430331"/>
    <lineage>
        <taxon>Bacteria</taxon>
        <taxon>Bacillati</taxon>
        <taxon>Bacillota</taxon>
        <taxon>Bacilli</taxon>
        <taxon>Bacillales</taxon>
        <taxon>Anoxybacillaceae</taxon>
        <taxon>Geobacillus</taxon>
    </lineage>
</organism>
<comment type="subcellular location">
    <subcellularLocation>
        <location evidence="1">Secreted</location>
    </subcellularLocation>
</comment>
<accession>A0ABU6BDF0</accession>
<dbReference type="InterPro" id="IPR022398">
    <property type="entry name" value="Peptidase_S8_His-AS"/>
</dbReference>
<sequence>MKSQWKRWLEQAAGAVREWVGQETHSFAELAELIRHHPDTVQSERTWLGLTYRFYSLALKMETNEEVNTMHRRWKREAVLSAAAALVVIAAISFHRPATEQNAPAPPRLEPFDTKDRRTHPTVVTLDSLSAGEQLKQRLNGHPRIREIRHNRRGDRSHYFANDIIVRFRTMPTDRELAQIEAAVAGRLVQQFDHVFVFRSRERTYEEMRRYFRTIPAVDYCEPNYIYMQNDLREAVERPNDSFYARYQWNLPAIATEAGWTLSRGRRTVPVAVIDSGVDLTHPDLARRLGPGYNVLANDRLPADENGHGTHVAGIIASQPNNGEGIAGMTWLNPILPVKALNADGYGTSIDVAKGIRWAVDHGAKVINLSLGNYQPSSVLEEAIRYADQHDVVLVAASGNDSTSQPSFPAAYPEVISVGAVDPDLSYALYSNYGDYVDVVAPGTNIASTFAGHRYAALSGTSMAAPHVAALAALIRSINPRLTNDEVRRVIIQSAVDLGDRGKDPYYGYGLINVYRALQLAKASAS</sequence>
<keyword evidence="12" id="KW-1185">Reference proteome</keyword>
<evidence type="ECO:0000256" key="4">
    <source>
        <dbReference type="ARBA" id="ARBA00022670"/>
    </source>
</evidence>
<dbReference type="CDD" id="cd07484">
    <property type="entry name" value="Peptidases_S8_Thermitase_like"/>
    <property type="match status" value="1"/>
</dbReference>
<feature type="active site" description="Charge relay system" evidence="7">
    <location>
        <position position="462"/>
    </location>
</feature>
<reference evidence="11 12" key="1">
    <citation type="journal article" date="2014" name="Genome Announc.">
        <title>Draft Genome Sequence of Geobacillus icigianus Strain G1w1T Isolated from Hot Springs in the Valley of Geysers, Kamchatka (Russian Federation).</title>
        <authorList>
            <person name="Bryanskaya A.V."/>
            <person name="Rozanov A.S."/>
            <person name="Logacheva M.D."/>
            <person name="Kotenko A.V."/>
            <person name="Peltek S.E."/>
        </authorList>
    </citation>
    <scope>NUCLEOTIDE SEQUENCE [LARGE SCALE GENOMIC DNA]</scope>
    <source>
        <strain evidence="11 12">G1w1</strain>
    </source>
</reference>
<evidence type="ECO:0000256" key="6">
    <source>
        <dbReference type="ARBA" id="ARBA00022825"/>
    </source>
</evidence>
<evidence type="ECO:0000256" key="8">
    <source>
        <dbReference type="RuleBase" id="RU003355"/>
    </source>
</evidence>
<feature type="transmembrane region" description="Helical" evidence="9">
    <location>
        <begin position="78"/>
        <end position="95"/>
    </location>
</feature>
<dbReference type="Pfam" id="PF00082">
    <property type="entry name" value="Peptidase_S8"/>
    <property type="match status" value="1"/>
</dbReference>
<dbReference type="EMBL" id="JPYA02000001">
    <property type="protein sequence ID" value="MEB3749867.1"/>
    <property type="molecule type" value="Genomic_DNA"/>
</dbReference>
<keyword evidence="6 7" id="KW-0720">Serine protease</keyword>
<keyword evidence="9" id="KW-0472">Membrane</keyword>
<dbReference type="InterPro" id="IPR050131">
    <property type="entry name" value="Peptidase_S8_subtilisin-like"/>
</dbReference>
<evidence type="ECO:0000256" key="9">
    <source>
        <dbReference type="SAM" id="Phobius"/>
    </source>
</evidence>
<dbReference type="SUPFAM" id="SSF52743">
    <property type="entry name" value="Subtilisin-like"/>
    <property type="match status" value="1"/>
</dbReference>
<evidence type="ECO:0000256" key="7">
    <source>
        <dbReference type="PROSITE-ProRule" id="PRU01240"/>
    </source>
</evidence>
<dbReference type="PROSITE" id="PS00136">
    <property type="entry name" value="SUBTILASE_ASP"/>
    <property type="match status" value="1"/>
</dbReference>
<keyword evidence="3" id="KW-0964">Secreted</keyword>
<feature type="active site" description="Charge relay system" evidence="7">
    <location>
        <position position="275"/>
    </location>
</feature>
<keyword evidence="9" id="KW-1133">Transmembrane helix</keyword>
<feature type="active site" description="Charge relay system" evidence="7">
    <location>
        <position position="308"/>
    </location>
</feature>
<evidence type="ECO:0000313" key="12">
    <source>
        <dbReference type="Proteomes" id="UP000029267"/>
    </source>
</evidence>
<dbReference type="InterPro" id="IPR000209">
    <property type="entry name" value="Peptidase_S8/S53_dom"/>
</dbReference>
<evidence type="ECO:0000256" key="3">
    <source>
        <dbReference type="ARBA" id="ARBA00022525"/>
    </source>
</evidence>
<dbReference type="Proteomes" id="UP000029267">
    <property type="component" value="Unassembled WGS sequence"/>
</dbReference>
<dbReference type="InterPro" id="IPR034084">
    <property type="entry name" value="Thermitase-like_dom"/>
</dbReference>
<dbReference type="PROSITE" id="PS51892">
    <property type="entry name" value="SUBTILASE"/>
    <property type="match status" value="1"/>
</dbReference>
<proteinExistence type="inferred from homology"/>
<protein>
    <recommendedName>
        <fullName evidence="10">Peptidase S8/S53 domain-containing protein</fullName>
    </recommendedName>
</protein>
<evidence type="ECO:0000313" key="11">
    <source>
        <dbReference type="EMBL" id="MEB3749867.1"/>
    </source>
</evidence>
<dbReference type="PANTHER" id="PTHR43806">
    <property type="entry name" value="PEPTIDASE S8"/>
    <property type="match status" value="1"/>
</dbReference>
<evidence type="ECO:0000256" key="1">
    <source>
        <dbReference type="ARBA" id="ARBA00004613"/>
    </source>
</evidence>
<dbReference type="Gene3D" id="3.40.50.200">
    <property type="entry name" value="Peptidase S8/S53 domain"/>
    <property type="match status" value="1"/>
</dbReference>
<name>A0ABU6BDF0_9BACL</name>
<dbReference type="PRINTS" id="PR00723">
    <property type="entry name" value="SUBTILISIN"/>
</dbReference>
<evidence type="ECO:0000259" key="10">
    <source>
        <dbReference type="Pfam" id="PF00082"/>
    </source>
</evidence>
<gene>
    <name evidence="11" type="ORF">EP10_000706</name>
</gene>
<dbReference type="InterPro" id="IPR015500">
    <property type="entry name" value="Peptidase_S8_subtilisin-rel"/>
</dbReference>
<keyword evidence="4 7" id="KW-0645">Protease</keyword>
<evidence type="ECO:0000256" key="2">
    <source>
        <dbReference type="ARBA" id="ARBA00011073"/>
    </source>
</evidence>
<comment type="caution">
    <text evidence="11">The sequence shown here is derived from an EMBL/GenBank/DDBJ whole genome shotgun (WGS) entry which is preliminary data.</text>
</comment>